<dbReference type="InterPro" id="IPR024171">
    <property type="entry name" value="SRK-like_kinase"/>
</dbReference>
<evidence type="ECO:0000256" key="8">
    <source>
        <dbReference type="ARBA" id="ARBA00022777"/>
    </source>
</evidence>
<keyword evidence="23" id="KW-1185">Reference proteome</keyword>
<evidence type="ECO:0000256" key="17">
    <source>
        <dbReference type="PIRNR" id="PIRNR000641"/>
    </source>
</evidence>
<dbReference type="PROSITE" id="PS50927">
    <property type="entry name" value="BULB_LECTIN"/>
    <property type="match status" value="1"/>
</dbReference>
<evidence type="ECO:0000256" key="1">
    <source>
        <dbReference type="ARBA" id="ARBA00004167"/>
    </source>
</evidence>
<dbReference type="InterPro" id="IPR000719">
    <property type="entry name" value="Prot_kinase_dom"/>
</dbReference>
<dbReference type="Gene3D" id="1.10.510.10">
    <property type="entry name" value="Transferase(Phosphotransferase) domain 1"/>
    <property type="match status" value="1"/>
</dbReference>
<keyword evidence="8 17" id="KW-0418">Kinase</keyword>
<comment type="catalytic activity">
    <reaction evidence="16 17">
        <text>L-seryl-[protein] + ATP = O-phospho-L-seryl-[protein] + ADP + H(+)</text>
        <dbReference type="Rhea" id="RHEA:17989"/>
        <dbReference type="Rhea" id="RHEA-COMP:9863"/>
        <dbReference type="Rhea" id="RHEA-COMP:11604"/>
        <dbReference type="ChEBI" id="CHEBI:15378"/>
        <dbReference type="ChEBI" id="CHEBI:29999"/>
        <dbReference type="ChEBI" id="CHEBI:30616"/>
        <dbReference type="ChEBI" id="CHEBI:83421"/>
        <dbReference type="ChEBI" id="CHEBI:456216"/>
        <dbReference type="EC" id="2.7.11.1"/>
    </reaction>
</comment>
<keyword evidence="3" id="KW-0245">EGF-like domain</keyword>
<dbReference type="InterPro" id="IPR051343">
    <property type="entry name" value="G-type_lectin_kinases/EP1-like"/>
</dbReference>
<keyword evidence="4 17" id="KW-0808">Transferase</keyword>
<gene>
    <name evidence="22" type="ORF">PIB30_019432</name>
</gene>
<comment type="caution">
    <text evidence="22">The sequence shown here is derived from an EMBL/GenBank/DDBJ whole genome shotgun (WGS) entry which is preliminary data.</text>
</comment>
<keyword evidence="9 17" id="KW-0067">ATP-binding</keyword>
<evidence type="ECO:0000256" key="12">
    <source>
        <dbReference type="ARBA" id="ARBA00023157"/>
    </source>
</evidence>
<evidence type="ECO:0000259" key="21">
    <source>
        <dbReference type="PROSITE" id="PS50927"/>
    </source>
</evidence>
<dbReference type="SUPFAM" id="SSF56112">
    <property type="entry name" value="Protein kinase-like (PK-like)"/>
    <property type="match status" value="1"/>
</dbReference>
<evidence type="ECO:0000256" key="7">
    <source>
        <dbReference type="ARBA" id="ARBA00022741"/>
    </source>
</evidence>
<keyword evidence="5 19" id="KW-0812">Transmembrane</keyword>
<feature type="domain" description="Protein kinase" evidence="20">
    <location>
        <begin position="570"/>
        <end position="856"/>
    </location>
</feature>
<dbReference type="InterPro" id="IPR000858">
    <property type="entry name" value="S_locus_glycoprot_dom"/>
</dbReference>
<dbReference type="SMART" id="SM00108">
    <property type="entry name" value="B_lectin"/>
    <property type="match status" value="1"/>
</dbReference>
<dbReference type="CDD" id="cd14066">
    <property type="entry name" value="STKc_IRAK"/>
    <property type="match status" value="1"/>
</dbReference>
<dbReference type="Gene3D" id="2.90.10.10">
    <property type="entry name" value="Bulb-type lectin domain"/>
    <property type="match status" value="2"/>
</dbReference>
<comment type="subcellular location">
    <subcellularLocation>
        <location evidence="1">Membrane</location>
        <topology evidence="1">Single-pass membrane protein</topology>
    </subcellularLocation>
</comment>
<dbReference type="InterPro" id="IPR001245">
    <property type="entry name" value="Ser-Thr/Tyr_kinase_cat_dom"/>
</dbReference>
<dbReference type="Proteomes" id="UP001341840">
    <property type="component" value="Unassembled WGS sequence"/>
</dbReference>
<evidence type="ECO:0000256" key="15">
    <source>
        <dbReference type="ARBA" id="ARBA00047899"/>
    </source>
</evidence>
<reference evidence="22 23" key="1">
    <citation type="journal article" date="2023" name="Plants (Basel)">
        <title>Bridging the Gap: Combining Genomics and Transcriptomics Approaches to Understand Stylosanthes scabra, an Orphan Legume from the Brazilian Caatinga.</title>
        <authorList>
            <person name="Ferreira-Neto J.R.C."/>
            <person name="da Silva M.D."/>
            <person name="Binneck E."/>
            <person name="de Melo N.F."/>
            <person name="da Silva R.H."/>
            <person name="de Melo A.L.T.M."/>
            <person name="Pandolfi V."/>
            <person name="Bustamante F.O."/>
            <person name="Brasileiro-Vidal A.C."/>
            <person name="Benko-Iseppon A.M."/>
        </authorList>
    </citation>
    <scope>NUCLEOTIDE SEQUENCE [LARGE SCALE GENOMIC DNA]</scope>
    <source>
        <tissue evidence="22">Leaves</tissue>
    </source>
</reference>
<evidence type="ECO:0000256" key="3">
    <source>
        <dbReference type="ARBA" id="ARBA00022536"/>
    </source>
</evidence>
<dbReference type="PANTHER" id="PTHR47976:SF49">
    <property type="entry name" value="RECEPTOR-LIKE SERINE_THREONINE-PROTEIN KINASE"/>
    <property type="match status" value="1"/>
</dbReference>
<dbReference type="Gene3D" id="3.30.200.20">
    <property type="entry name" value="Phosphorylase Kinase, domain 1"/>
    <property type="match status" value="1"/>
</dbReference>
<dbReference type="InterPro" id="IPR017441">
    <property type="entry name" value="Protein_kinase_ATP_BS"/>
</dbReference>
<dbReference type="PANTHER" id="PTHR47976">
    <property type="entry name" value="G-TYPE LECTIN S-RECEPTOR-LIKE SERINE/THREONINE-PROTEIN KINASE SD2-5"/>
    <property type="match status" value="1"/>
</dbReference>
<evidence type="ECO:0000256" key="13">
    <source>
        <dbReference type="ARBA" id="ARBA00023170"/>
    </source>
</evidence>
<dbReference type="EMBL" id="JASCZI010030268">
    <property type="protein sequence ID" value="MED6120281.1"/>
    <property type="molecule type" value="Genomic_DNA"/>
</dbReference>
<accession>A0ABU6R8H7</accession>
<organism evidence="22 23">
    <name type="scientific">Stylosanthes scabra</name>
    <dbReference type="NCBI Taxonomy" id="79078"/>
    <lineage>
        <taxon>Eukaryota</taxon>
        <taxon>Viridiplantae</taxon>
        <taxon>Streptophyta</taxon>
        <taxon>Embryophyta</taxon>
        <taxon>Tracheophyta</taxon>
        <taxon>Spermatophyta</taxon>
        <taxon>Magnoliopsida</taxon>
        <taxon>eudicotyledons</taxon>
        <taxon>Gunneridae</taxon>
        <taxon>Pentapetalae</taxon>
        <taxon>rosids</taxon>
        <taxon>fabids</taxon>
        <taxon>Fabales</taxon>
        <taxon>Fabaceae</taxon>
        <taxon>Papilionoideae</taxon>
        <taxon>50 kb inversion clade</taxon>
        <taxon>dalbergioids sensu lato</taxon>
        <taxon>Dalbergieae</taxon>
        <taxon>Pterocarpus clade</taxon>
        <taxon>Stylosanthes</taxon>
    </lineage>
</organism>
<name>A0ABU6R8H7_9FABA</name>
<dbReference type="Pfam" id="PF01453">
    <property type="entry name" value="B_lectin"/>
    <property type="match status" value="1"/>
</dbReference>
<evidence type="ECO:0000313" key="22">
    <source>
        <dbReference type="EMBL" id="MED6120281.1"/>
    </source>
</evidence>
<keyword evidence="7 17" id="KW-0547">Nucleotide-binding</keyword>
<dbReference type="Pfam" id="PF00954">
    <property type="entry name" value="S_locus_glycop"/>
    <property type="match status" value="1"/>
</dbReference>
<keyword evidence="11 19" id="KW-0472">Membrane</keyword>
<evidence type="ECO:0000256" key="9">
    <source>
        <dbReference type="ARBA" id="ARBA00022840"/>
    </source>
</evidence>
<feature type="domain" description="Bulb-type lectin" evidence="21">
    <location>
        <begin position="72"/>
        <end position="199"/>
    </location>
</feature>
<comment type="catalytic activity">
    <reaction evidence="15 17">
        <text>L-threonyl-[protein] + ATP = O-phospho-L-threonyl-[protein] + ADP + H(+)</text>
        <dbReference type="Rhea" id="RHEA:46608"/>
        <dbReference type="Rhea" id="RHEA-COMP:11060"/>
        <dbReference type="Rhea" id="RHEA-COMP:11605"/>
        <dbReference type="ChEBI" id="CHEBI:15378"/>
        <dbReference type="ChEBI" id="CHEBI:30013"/>
        <dbReference type="ChEBI" id="CHEBI:30616"/>
        <dbReference type="ChEBI" id="CHEBI:61977"/>
        <dbReference type="ChEBI" id="CHEBI:456216"/>
        <dbReference type="EC" id="2.7.11.1"/>
    </reaction>
</comment>
<keyword evidence="12" id="KW-1015">Disulfide bond</keyword>
<dbReference type="PROSITE" id="PS00107">
    <property type="entry name" value="PROTEIN_KINASE_ATP"/>
    <property type="match status" value="1"/>
</dbReference>
<evidence type="ECO:0000259" key="20">
    <source>
        <dbReference type="PROSITE" id="PS50011"/>
    </source>
</evidence>
<keyword evidence="13" id="KW-0675">Receptor</keyword>
<dbReference type="InterPro" id="IPR011009">
    <property type="entry name" value="Kinase-like_dom_sf"/>
</dbReference>
<keyword evidence="10 19" id="KW-1133">Transmembrane helix</keyword>
<dbReference type="Pfam" id="PF07714">
    <property type="entry name" value="PK_Tyr_Ser-Thr"/>
    <property type="match status" value="1"/>
</dbReference>
<evidence type="ECO:0000256" key="10">
    <source>
        <dbReference type="ARBA" id="ARBA00022989"/>
    </source>
</evidence>
<sequence>MRESQSAHLMEPEPYITLVFCQVSSSLKDHSHFRIIKTPQIPMASTSAALLLLVLLMLFANEATSATNTNYTHHIPTGSWLSSTGKHTSWPSPSGLFAFGFYPRGNSYAVGIWLLTQPNHTIVWTYNHPASSVSSNFTLRLTKEHGLLLHQGTEDPSFLNSYFIYYPALGMEVVSASMLDSGNFVLYDKDFNMLWQSFDYPGDTILGGQYLMDVASLVSSVSESDHSSGHFLLRRMGKGEENLAACRVNSTCEPEDVYWVKKAYFEDYASALLSLSIEGSLCLKDDVSGSELACLATSKNLKHKPKNTTFIYRATLDEDGNFRLYAHQFEGNTSSSVRVLWEAVKDKCQVPLCGLNSYCSITSGEAMCQCFPGFIPIKSGGNGTWFLDCEQNHNKDICESIEDPTMMYNVTSLKDIYWGGSPYLVVPMEMETCKKSCWIDCDCWAVLYKRGICEKYKLPLLYGRSSKDASTMAFLKMPSGIVPSPSSNPTTLSPRKPSVFVDDKKRLIMILSFTLGWILILGLVFVLCTFIIYRRQVQRYAILSASENLGFVEECSLRSFSFDELVKSTGGFAEEIGRGCFGAVYRGTIGDSNRRVAVKRLEKFVDQGEREFQAEITAVAQTHHRNLVKLIGFCIDGSRKLLVFEYLSNGSLADLLFKSHMTMAWKERLKIALDVARGILYLHEECDVRIIHCNIKPQNILMDEAWTAKISDFGFARLLKPNYSRMMKEMNDKRSRYLAPEWQKDESVSVKADVYSFGVVLLEIACRRSSFDMTAASPEEIVLSSWVYKCYAAGQLNKLVADDEGEDVVGWKILERMVKLGLWCVQDKPSLRPTMKDVILMLEGLKDIPVPPSPAFFVE</sequence>
<keyword evidence="6" id="KW-0732">Signal</keyword>
<dbReference type="InterPro" id="IPR036426">
    <property type="entry name" value="Bulb-type_lectin_dom_sf"/>
</dbReference>
<feature type="transmembrane region" description="Helical" evidence="19">
    <location>
        <begin position="507"/>
        <end position="533"/>
    </location>
</feature>
<evidence type="ECO:0000256" key="19">
    <source>
        <dbReference type="SAM" id="Phobius"/>
    </source>
</evidence>
<proteinExistence type="inferred from homology"/>
<comment type="similarity">
    <text evidence="17">Belongs to the protein kinase superfamily. Ser/Thr protein kinase family.</text>
</comment>
<dbReference type="SUPFAM" id="SSF51110">
    <property type="entry name" value="alpha-D-mannose-specific plant lectins"/>
    <property type="match status" value="1"/>
</dbReference>
<evidence type="ECO:0000256" key="6">
    <source>
        <dbReference type="ARBA" id="ARBA00022729"/>
    </source>
</evidence>
<dbReference type="EC" id="2.7.11.1" evidence="17"/>
<dbReference type="PIRSF" id="PIRSF000641">
    <property type="entry name" value="SRK"/>
    <property type="match status" value="1"/>
</dbReference>
<evidence type="ECO:0000256" key="14">
    <source>
        <dbReference type="ARBA" id="ARBA00023180"/>
    </source>
</evidence>
<evidence type="ECO:0000256" key="5">
    <source>
        <dbReference type="ARBA" id="ARBA00022692"/>
    </source>
</evidence>
<evidence type="ECO:0000313" key="23">
    <source>
        <dbReference type="Proteomes" id="UP001341840"/>
    </source>
</evidence>
<evidence type="ECO:0000256" key="4">
    <source>
        <dbReference type="ARBA" id="ARBA00022679"/>
    </source>
</evidence>
<evidence type="ECO:0000256" key="2">
    <source>
        <dbReference type="ARBA" id="ARBA00022527"/>
    </source>
</evidence>
<protein>
    <recommendedName>
        <fullName evidence="17">Receptor-like serine/threonine-protein kinase</fullName>
        <ecNumber evidence="17">2.7.11.1</ecNumber>
    </recommendedName>
</protein>
<dbReference type="InterPro" id="IPR001480">
    <property type="entry name" value="Bulb-type_lectin_dom"/>
</dbReference>
<evidence type="ECO:0000256" key="18">
    <source>
        <dbReference type="PROSITE-ProRule" id="PRU10141"/>
    </source>
</evidence>
<evidence type="ECO:0000256" key="11">
    <source>
        <dbReference type="ARBA" id="ARBA00023136"/>
    </source>
</evidence>
<dbReference type="PROSITE" id="PS50011">
    <property type="entry name" value="PROTEIN_KINASE_DOM"/>
    <property type="match status" value="1"/>
</dbReference>
<keyword evidence="2 17" id="KW-0723">Serine/threonine-protein kinase</keyword>
<feature type="binding site" evidence="18">
    <location>
        <position position="599"/>
    </location>
    <ligand>
        <name>ATP</name>
        <dbReference type="ChEBI" id="CHEBI:30616"/>
    </ligand>
</feature>
<evidence type="ECO:0000256" key="16">
    <source>
        <dbReference type="ARBA" id="ARBA00048679"/>
    </source>
</evidence>
<keyword evidence="14" id="KW-0325">Glycoprotein</keyword>